<dbReference type="Pfam" id="PF01103">
    <property type="entry name" value="Omp85"/>
    <property type="match status" value="1"/>
</dbReference>
<dbReference type="InterPro" id="IPR000184">
    <property type="entry name" value="Bac_surfAg_D15"/>
</dbReference>
<dbReference type="GO" id="GO:0019867">
    <property type="term" value="C:outer membrane"/>
    <property type="evidence" value="ECO:0007669"/>
    <property type="project" value="InterPro"/>
</dbReference>
<proteinExistence type="predicted"/>
<dbReference type="InterPro" id="IPR039910">
    <property type="entry name" value="D15-like"/>
</dbReference>
<keyword evidence="6" id="KW-1185">Reference proteome</keyword>
<dbReference type="Gene3D" id="2.40.160.50">
    <property type="entry name" value="membrane protein fhac: a member of the omp85/tpsb transporter family"/>
    <property type="match status" value="1"/>
</dbReference>
<dbReference type="AlphaFoldDB" id="A0A6L5Z3R2"/>
<dbReference type="RefSeq" id="WP_154447143.1">
    <property type="nucleotide sequence ID" value="NZ_WIND01000011.1"/>
</dbReference>
<organism evidence="5 6">
    <name type="scientific">Halovulum marinum</name>
    <dbReference type="NCBI Taxonomy" id="2662447"/>
    <lineage>
        <taxon>Bacteria</taxon>
        <taxon>Pseudomonadati</taxon>
        <taxon>Pseudomonadota</taxon>
        <taxon>Alphaproteobacteria</taxon>
        <taxon>Rhodobacterales</taxon>
        <taxon>Paracoccaceae</taxon>
        <taxon>Halovulum</taxon>
    </lineage>
</organism>
<comment type="caution">
    <text evidence="5">The sequence shown here is derived from an EMBL/GenBank/DDBJ whole genome shotgun (WGS) entry which is preliminary data.</text>
</comment>
<dbReference type="PANTHER" id="PTHR12815:SF42">
    <property type="entry name" value="BACTERIAL SURFACE ANTIGEN (D15) DOMAIN-CONTAINING PROTEIN"/>
    <property type="match status" value="1"/>
</dbReference>
<evidence type="ECO:0000256" key="3">
    <source>
        <dbReference type="ARBA" id="ARBA00023136"/>
    </source>
</evidence>
<sequence>MIVATVPHSAAALELFGIKLWGEEEEDAGDLGILDPRDYTARFDVGPVRNGIADRLKQSSAVWTNRNDPASGAAGLITAAQEDYRAILAALYAEGYYSGAIGIRINGQEAANLSLGSRLSDPIEVQISVDPGPLYRFGKTDYVNPPPKRRELTITGSEARAREQFAPGEVAYADVVNQAGDEAVADWRAAGHPKAEVSGRDVLADHPRRRLDVTIRLDPGPRARFGRVAVRNEGKVKAGFIRYMTDIRPGDAYDPEDVERATDRLTNLGVFSVIRVIEGDEVGPDGTLPITVEAYPRAPRRIGVGAVVSSTEGLGLEGFWLHRNVFGRAERLRFDASVGGLFSEDRVDDLDYALGVTFTKPGFLSPNNDLVTGLETRQDVFDDYRARTLGGRVGLNRTFDEWLTGSVFVDFTYSNVEDDLGTRELYTLGLPVRLEWDRRNSDLDPTVGYYVAGEVKPMYEFEFRNTALRTEIEGRKYWSFAEGRTVLAARAGFGTILGGDLRELPPDELFFTGGGGSVRGYGFRANGIEVDGDTLGGRSAVEASVELRQRIRDRYGVVVFADAGLVSVDEIPSGDSDLKAGVGIGGRFYTGLGPLRLDVATPLDRDNGESAVTFYVGIGQAF</sequence>
<dbReference type="Proteomes" id="UP000474957">
    <property type="component" value="Unassembled WGS sequence"/>
</dbReference>
<evidence type="ECO:0000256" key="1">
    <source>
        <dbReference type="ARBA" id="ARBA00004370"/>
    </source>
</evidence>
<evidence type="ECO:0000313" key="6">
    <source>
        <dbReference type="Proteomes" id="UP000474957"/>
    </source>
</evidence>
<dbReference type="PANTHER" id="PTHR12815">
    <property type="entry name" value="SORTING AND ASSEMBLY MACHINERY SAMM50 PROTEIN FAMILY MEMBER"/>
    <property type="match status" value="1"/>
</dbReference>
<protein>
    <submittedName>
        <fullName evidence="5">BamA/TamA family outer membrane protein</fullName>
    </submittedName>
</protein>
<dbReference type="EMBL" id="WIND01000011">
    <property type="protein sequence ID" value="MSU90652.1"/>
    <property type="molecule type" value="Genomic_DNA"/>
</dbReference>
<evidence type="ECO:0000313" key="5">
    <source>
        <dbReference type="EMBL" id="MSU90652.1"/>
    </source>
</evidence>
<gene>
    <name evidence="5" type="ORF">GE300_13685</name>
</gene>
<keyword evidence="2" id="KW-1134">Transmembrane beta strand</keyword>
<dbReference type="Gene3D" id="3.10.20.310">
    <property type="entry name" value="membrane protein fhac"/>
    <property type="match status" value="1"/>
</dbReference>
<keyword evidence="3" id="KW-0472">Membrane</keyword>
<evidence type="ECO:0000256" key="2">
    <source>
        <dbReference type="ARBA" id="ARBA00022452"/>
    </source>
</evidence>
<name>A0A6L5Z3R2_9RHOB</name>
<accession>A0A6L5Z3R2</accession>
<keyword evidence="2" id="KW-0812">Transmembrane</keyword>
<feature type="domain" description="Bacterial surface antigen (D15)" evidence="4">
    <location>
        <begin position="324"/>
        <end position="622"/>
    </location>
</feature>
<reference evidence="5 6" key="1">
    <citation type="submission" date="2019-10" db="EMBL/GenBank/DDBJ databases">
        <title>Cognatihalovulum marinum gen. nov. sp. nov., a new member of the family Rhodobacteraceae isolated from deep seawater of the Northwest Indian Ocean.</title>
        <authorList>
            <person name="Ruan C."/>
            <person name="Wang J."/>
            <person name="Zheng X."/>
            <person name="Song L."/>
            <person name="Zhu Y."/>
            <person name="Huang Y."/>
            <person name="Lu Z."/>
            <person name="Du W."/>
            <person name="Huang L."/>
            <person name="Dai X."/>
        </authorList>
    </citation>
    <scope>NUCLEOTIDE SEQUENCE [LARGE SCALE GENOMIC DNA]</scope>
    <source>
        <strain evidence="5 6">2CG4</strain>
    </source>
</reference>
<evidence type="ECO:0000259" key="4">
    <source>
        <dbReference type="Pfam" id="PF01103"/>
    </source>
</evidence>
<comment type="subcellular location">
    <subcellularLocation>
        <location evidence="1">Membrane</location>
    </subcellularLocation>
</comment>